<name>A0A4E9EGB8_GIBZA</name>
<gene>
    <name evidence="2" type="ORF">FUG_LOCUS431779</name>
    <name evidence="1" type="ORF">MDCFG202_LOCUS278335</name>
</gene>
<dbReference type="AlphaFoldDB" id="A0A4E9EGB8"/>
<proteinExistence type="predicted"/>
<evidence type="ECO:0000313" key="1">
    <source>
        <dbReference type="EMBL" id="CAG1986644.1"/>
    </source>
</evidence>
<organism evidence="2">
    <name type="scientific">Gibberella zeae</name>
    <name type="common">Wheat head blight fungus</name>
    <name type="synonym">Fusarium graminearum</name>
    <dbReference type="NCBI Taxonomy" id="5518"/>
    <lineage>
        <taxon>Eukaryota</taxon>
        <taxon>Fungi</taxon>
        <taxon>Dikarya</taxon>
        <taxon>Ascomycota</taxon>
        <taxon>Pezizomycotina</taxon>
        <taxon>Sordariomycetes</taxon>
        <taxon>Hypocreomycetidae</taxon>
        <taxon>Hypocreales</taxon>
        <taxon>Nectriaceae</taxon>
        <taxon>Fusarium</taxon>
    </lineage>
</organism>
<reference evidence="1" key="2">
    <citation type="submission" date="2021-03" db="EMBL/GenBank/DDBJ databases">
        <authorList>
            <person name="Alouane T."/>
            <person name="Langin T."/>
            <person name="Bonhomme L."/>
        </authorList>
    </citation>
    <scope>NUCLEOTIDE SEQUENCE</scope>
    <source>
        <strain evidence="1">MDC_Fg202</strain>
    </source>
</reference>
<evidence type="ECO:0000313" key="2">
    <source>
        <dbReference type="EMBL" id="VIO61647.1"/>
    </source>
</evidence>
<dbReference type="EMBL" id="CAJPIJ010000136">
    <property type="protein sequence ID" value="CAG1986644.1"/>
    <property type="molecule type" value="Genomic_DNA"/>
</dbReference>
<dbReference type="Proteomes" id="UP000746612">
    <property type="component" value="Unassembled WGS sequence"/>
</dbReference>
<accession>A0A4E9EGB8</accession>
<sequence>MVLSDVRVPSHLPLLLLSRFPSVAYSSDYLDGRSSHYNQVSVSSYDPSTAINNQPRIPAHQQHLKDLRDLRDQMLPLAQIVRDIRCIPQRSIAKLQTYHEAGIQVLGSQFKSGVESLLPTKLRQLTNRRVPTGASSFRASWSALVRILVSGPTRCQGSAAGFTWKLSAESSKGPDYETVQLQNFRSINYVAFSEAQERGMSLQLTVRGLHANYR</sequence>
<dbReference type="EMBL" id="CAAKMV010000152">
    <property type="protein sequence ID" value="VIO61647.1"/>
    <property type="molecule type" value="Genomic_DNA"/>
</dbReference>
<protein>
    <submittedName>
        <fullName evidence="2">Uncharacterized protein</fullName>
    </submittedName>
</protein>
<reference evidence="2" key="1">
    <citation type="submission" date="2019-04" db="EMBL/GenBank/DDBJ databases">
        <authorList>
            <person name="Melise S."/>
            <person name="Noan J."/>
            <person name="Okalmin O."/>
        </authorList>
    </citation>
    <scope>NUCLEOTIDE SEQUENCE</scope>
    <source>
        <strain evidence="2">FN9</strain>
    </source>
</reference>